<dbReference type="PROSITE" id="PS51708">
    <property type="entry name" value="CHAD"/>
    <property type="match status" value="1"/>
</dbReference>
<protein>
    <submittedName>
        <fullName evidence="2">Metal-binding protein</fullName>
    </submittedName>
</protein>
<dbReference type="Gene3D" id="1.40.20.10">
    <property type="entry name" value="CHAD domain"/>
    <property type="match status" value="1"/>
</dbReference>
<dbReference type="Proteomes" id="UP000230821">
    <property type="component" value="Unassembled WGS sequence"/>
</dbReference>
<reference evidence="2 3" key="1">
    <citation type="submission" date="2017-10" db="EMBL/GenBank/DDBJ databases">
        <title>Novel microbial diversity and functional potential in the marine mammal oral microbiome.</title>
        <authorList>
            <person name="Dudek N.K."/>
            <person name="Sun C.L."/>
            <person name="Burstein D."/>
            <person name="Kantor R.S."/>
            <person name="Aliaga Goltsman D.S."/>
            <person name="Bik E.M."/>
            <person name="Thomas B.C."/>
            <person name="Banfield J.F."/>
            <person name="Relman D.A."/>
        </authorList>
    </citation>
    <scope>NUCLEOTIDE SEQUENCE [LARGE SCALE GENOMIC DNA]</scope>
    <source>
        <strain evidence="2">DOLJORAL78_47_16</strain>
    </source>
</reference>
<name>A0A2G6KJL7_9BACT</name>
<dbReference type="EMBL" id="PDSK01000067">
    <property type="protein sequence ID" value="PIE35019.1"/>
    <property type="molecule type" value="Genomic_DNA"/>
</dbReference>
<proteinExistence type="predicted"/>
<evidence type="ECO:0000313" key="2">
    <source>
        <dbReference type="EMBL" id="PIE35019.1"/>
    </source>
</evidence>
<dbReference type="PANTHER" id="PTHR39339">
    <property type="entry name" value="SLR1444 PROTEIN"/>
    <property type="match status" value="1"/>
</dbReference>
<dbReference type="InterPro" id="IPR007899">
    <property type="entry name" value="CHAD_dom"/>
</dbReference>
<evidence type="ECO:0000313" key="3">
    <source>
        <dbReference type="Proteomes" id="UP000230821"/>
    </source>
</evidence>
<dbReference type="AlphaFoldDB" id="A0A2G6KJL7"/>
<feature type="domain" description="CHAD" evidence="1">
    <location>
        <begin position="224"/>
        <end position="528"/>
    </location>
</feature>
<sequence>MKKSSNSLVMEIQQSNQNNCLYMATPFHFFSRAAIDITRLNITLPPRFSIQFTVREIGKTSLLDTFDEELRLSSKLLMQHQKHLFLFSQENSGLVAQPCPLFWRFVTDLDDGPIKKSLAGVSPLRALLPRHSTSLKTKQLALVDDEEKTHARANVYECENDETVVTFGQTHPLKGYNRGHRLLVNALTQQGVQYQGEIDELYELLGVDIQNPYTAKPTVTLDPEASIQETTRSLINSYIQVARHNEAGIQADYDTEFLHDYRVSLRKVRSVLSLFKGVYGEDDTIRLKESFSEIMKQTNRLRDLDVYLLDKADYLSMVPGSMTGGLALMFTEFTKERQQQLQHVISTLQSESYLRTINKLVEQFSDPGALVPGEHAHEPTRPFARRLIWKRYKKVCKIARHIDETTPYEEVHTLRIQCKKLRYLMEFFAPLFPKGTLKALIKDLKRLQDNLGRFNDFSVQQLSLQEFLREHSPKRQSNIDFAQSIGALITVLHQRQLTEREQVMANFSAFDSPKTRAAFQSLFHQESSL</sequence>
<dbReference type="InterPro" id="IPR038186">
    <property type="entry name" value="CHAD_dom_sf"/>
</dbReference>
<evidence type="ECO:0000259" key="1">
    <source>
        <dbReference type="PROSITE" id="PS51708"/>
    </source>
</evidence>
<accession>A0A2G6KJL7</accession>
<gene>
    <name evidence="2" type="ORF">CSA56_05945</name>
</gene>
<dbReference type="PANTHER" id="PTHR39339:SF1">
    <property type="entry name" value="CHAD DOMAIN-CONTAINING PROTEIN"/>
    <property type="match status" value="1"/>
</dbReference>
<organism evidence="2 3">
    <name type="scientific">candidate division KSB3 bacterium</name>
    <dbReference type="NCBI Taxonomy" id="2044937"/>
    <lineage>
        <taxon>Bacteria</taxon>
        <taxon>candidate division KSB3</taxon>
    </lineage>
</organism>
<dbReference type="SMART" id="SM00880">
    <property type="entry name" value="CHAD"/>
    <property type="match status" value="1"/>
</dbReference>
<dbReference type="Pfam" id="PF05235">
    <property type="entry name" value="CHAD"/>
    <property type="match status" value="1"/>
</dbReference>
<comment type="caution">
    <text evidence="2">The sequence shown here is derived from an EMBL/GenBank/DDBJ whole genome shotgun (WGS) entry which is preliminary data.</text>
</comment>